<sequence>MELDDVDAFAAQLEGCRQRRIDGRVGWYVNGLLVVRPETDRTILIRLDPTQRESMLAAHPDTFGVPPAWEAHEKVQANLDGDADAIRTAIKMAWERQRRT</sequence>
<evidence type="ECO:0000313" key="2">
    <source>
        <dbReference type="Proteomes" id="UP000188145"/>
    </source>
</evidence>
<dbReference type="RefSeq" id="WP_077686238.1">
    <property type="nucleotide sequence ID" value="NZ_CP019606.1"/>
</dbReference>
<proteinExistence type="predicted"/>
<organism evidence="1 2">
    <name type="scientific">Tessaracoccus aquimaris</name>
    <dbReference type="NCBI Taxonomy" id="1332264"/>
    <lineage>
        <taxon>Bacteria</taxon>
        <taxon>Bacillati</taxon>
        <taxon>Actinomycetota</taxon>
        <taxon>Actinomycetes</taxon>
        <taxon>Propionibacteriales</taxon>
        <taxon>Propionibacteriaceae</taxon>
        <taxon>Tessaracoccus</taxon>
    </lineage>
</organism>
<dbReference type="OrthoDB" id="4866162at2"/>
<dbReference type="Proteomes" id="UP000188145">
    <property type="component" value="Chromosome"/>
</dbReference>
<dbReference type="AlphaFoldDB" id="A0A1Q2CPE4"/>
<keyword evidence="2" id="KW-1185">Reference proteome</keyword>
<gene>
    <name evidence="1" type="ORF">BW730_10805</name>
</gene>
<reference evidence="2" key="1">
    <citation type="submission" date="2017-02" db="EMBL/GenBank/DDBJ databases">
        <title>Tessaracoccus aquaemaris sp. nov., isolated from the intestine of a Korean rockfish, Sebastes schlegelii, in a marine aquaculture pond.</title>
        <authorList>
            <person name="Tak E.J."/>
            <person name="Bae J.-W."/>
        </authorList>
    </citation>
    <scope>NUCLEOTIDE SEQUENCE [LARGE SCALE GENOMIC DNA]</scope>
    <source>
        <strain evidence="2">NSG39</strain>
    </source>
</reference>
<evidence type="ECO:0000313" key="1">
    <source>
        <dbReference type="EMBL" id="AQP47910.1"/>
    </source>
</evidence>
<accession>A0A1Q2CPE4</accession>
<name>A0A1Q2CPE4_9ACTN</name>
<dbReference type="EMBL" id="CP019606">
    <property type="protein sequence ID" value="AQP47910.1"/>
    <property type="molecule type" value="Genomic_DNA"/>
</dbReference>
<protein>
    <recommendedName>
        <fullName evidence="3">TfoX N-terminal domain-containing protein</fullName>
    </recommendedName>
</protein>
<evidence type="ECO:0008006" key="3">
    <source>
        <dbReference type="Google" id="ProtNLM"/>
    </source>
</evidence>
<dbReference type="STRING" id="1332264.BW730_10805"/>
<dbReference type="KEGG" id="tes:BW730_10805"/>